<dbReference type="EMBL" id="AMCI01007363">
    <property type="protein sequence ID" value="EJW92760.1"/>
    <property type="molecule type" value="Genomic_DNA"/>
</dbReference>
<feature type="region of interest" description="Disordered" evidence="1">
    <location>
        <begin position="31"/>
        <end position="64"/>
    </location>
</feature>
<evidence type="ECO:0000256" key="1">
    <source>
        <dbReference type="SAM" id="MobiDB-lite"/>
    </source>
</evidence>
<organism evidence="2">
    <name type="scientific">gut metagenome</name>
    <dbReference type="NCBI Taxonomy" id="749906"/>
    <lineage>
        <taxon>unclassified sequences</taxon>
        <taxon>metagenomes</taxon>
        <taxon>organismal metagenomes</taxon>
    </lineage>
</organism>
<reference evidence="2" key="1">
    <citation type="journal article" date="2012" name="PLoS ONE">
        <title>Gene sets for utilization of primary and secondary nutrition supplies in the distal gut of endangered iberian lynx.</title>
        <authorList>
            <person name="Alcaide M."/>
            <person name="Messina E."/>
            <person name="Richter M."/>
            <person name="Bargiela R."/>
            <person name="Peplies J."/>
            <person name="Huws S.A."/>
            <person name="Newbold C.J."/>
            <person name="Golyshin P.N."/>
            <person name="Simon M.A."/>
            <person name="Lopez G."/>
            <person name="Yakimov M.M."/>
            <person name="Ferrer M."/>
        </authorList>
    </citation>
    <scope>NUCLEOTIDE SEQUENCE</scope>
</reference>
<comment type="caution">
    <text evidence="2">The sequence shown here is derived from an EMBL/GenBank/DDBJ whole genome shotgun (WGS) entry which is preliminary data.</text>
</comment>
<accession>J9BYV6</accession>
<name>J9BYV6_9ZZZZ</name>
<protein>
    <submittedName>
        <fullName evidence="2">Uncharacterized protein</fullName>
    </submittedName>
</protein>
<feature type="compositionally biased region" description="Polar residues" evidence="1">
    <location>
        <begin position="31"/>
        <end position="58"/>
    </location>
</feature>
<sequence>MSVVTRTRSSRSARTVISSIKSSIWFSDGRTTISGSSSPVGRINCSTTTPPLSRSSKSAGVAET</sequence>
<dbReference type="AlphaFoldDB" id="J9BYV6"/>
<gene>
    <name evidence="2" type="ORF">EVA_19134</name>
</gene>
<proteinExistence type="predicted"/>
<evidence type="ECO:0000313" key="2">
    <source>
        <dbReference type="EMBL" id="EJW92760.1"/>
    </source>
</evidence>